<dbReference type="Proteomes" id="UP001597546">
    <property type="component" value="Unassembled WGS sequence"/>
</dbReference>
<accession>A0ABW5TVX0</accession>
<dbReference type="InterPro" id="IPR000917">
    <property type="entry name" value="Sulfatase_N"/>
</dbReference>
<dbReference type="EMBL" id="JBHULV010000052">
    <property type="protein sequence ID" value="MFD2733264.1"/>
    <property type="molecule type" value="Genomic_DNA"/>
</dbReference>
<feature type="domain" description="Sulfatase N-terminal" evidence="7">
    <location>
        <begin position="267"/>
        <end position="540"/>
    </location>
</feature>
<feature type="transmembrane region" description="Helical" evidence="6">
    <location>
        <begin position="136"/>
        <end position="158"/>
    </location>
</feature>
<feature type="transmembrane region" description="Helical" evidence="6">
    <location>
        <begin position="46"/>
        <end position="73"/>
    </location>
</feature>
<gene>
    <name evidence="8" type="ORF">ACFSSE_16255</name>
</gene>
<protein>
    <submittedName>
        <fullName evidence="8">LTA synthase family protein</fullName>
        <ecNumber evidence="8">2.7.8.-</ecNumber>
    </submittedName>
</protein>
<dbReference type="SUPFAM" id="SSF53649">
    <property type="entry name" value="Alkaline phosphatase-like"/>
    <property type="match status" value="1"/>
</dbReference>
<evidence type="ECO:0000256" key="1">
    <source>
        <dbReference type="ARBA" id="ARBA00004651"/>
    </source>
</evidence>
<dbReference type="InterPro" id="IPR017850">
    <property type="entry name" value="Alkaline_phosphatase_core_sf"/>
</dbReference>
<evidence type="ECO:0000256" key="4">
    <source>
        <dbReference type="ARBA" id="ARBA00022989"/>
    </source>
</evidence>
<dbReference type="PANTHER" id="PTHR47371:SF3">
    <property type="entry name" value="PHOSPHOGLYCEROL TRANSFERASE I"/>
    <property type="match status" value="1"/>
</dbReference>
<name>A0ABW5TVX0_9SPHI</name>
<dbReference type="EC" id="2.7.8.-" evidence="8"/>
<reference evidence="9" key="1">
    <citation type="journal article" date="2019" name="Int. J. Syst. Evol. Microbiol.">
        <title>The Global Catalogue of Microorganisms (GCM) 10K type strain sequencing project: providing services to taxonomists for standard genome sequencing and annotation.</title>
        <authorList>
            <consortium name="The Broad Institute Genomics Platform"/>
            <consortium name="The Broad Institute Genome Sequencing Center for Infectious Disease"/>
            <person name="Wu L."/>
            <person name="Ma J."/>
        </authorList>
    </citation>
    <scope>NUCLEOTIDE SEQUENCE [LARGE SCALE GENOMIC DNA]</scope>
    <source>
        <strain evidence="9">KCTC 42456</strain>
    </source>
</reference>
<dbReference type="InterPro" id="IPR050448">
    <property type="entry name" value="OpgB/LTA_synthase_biosynth"/>
</dbReference>
<dbReference type="RefSeq" id="WP_379046133.1">
    <property type="nucleotide sequence ID" value="NZ_JBHSKW010000058.1"/>
</dbReference>
<evidence type="ECO:0000256" key="3">
    <source>
        <dbReference type="ARBA" id="ARBA00022692"/>
    </source>
</evidence>
<organism evidence="8 9">
    <name type="scientific">Pedobacter alpinus</name>
    <dbReference type="NCBI Taxonomy" id="1590643"/>
    <lineage>
        <taxon>Bacteria</taxon>
        <taxon>Pseudomonadati</taxon>
        <taxon>Bacteroidota</taxon>
        <taxon>Sphingobacteriia</taxon>
        <taxon>Sphingobacteriales</taxon>
        <taxon>Sphingobacteriaceae</taxon>
        <taxon>Pedobacter</taxon>
    </lineage>
</organism>
<keyword evidence="5 6" id="KW-0472">Membrane</keyword>
<evidence type="ECO:0000259" key="7">
    <source>
        <dbReference type="Pfam" id="PF00884"/>
    </source>
</evidence>
<comment type="caution">
    <text evidence="8">The sequence shown here is derived from an EMBL/GenBank/DDBJ whole genome shotgun (WGS) entry which is preliminary data.</text>
</comment>
<keyword evidence="3 6" id="KW-0812">Transmembrane</keyword>
<dbReference type="PIRSF" id="PIRSF005091">
    <property type="entry name" value="Mmb_sulf_HI1246"/>
    <property type="match status" value="1"/>
</dbReference>
<evidence type="ECO:0000256" key="6">
    <source>
        <dbReference type="SAM" id="Phobius"/>
    </source>
</evidence>
<evidence type="ECO:0000313" key="8">
    <source>
        <dbReference type="EMBL" id="MFD2733264.1"/>
    </source>
</evidence>
<feature type="transmembrane region" description="Helical" evidence="6">
    <location>
        <begin position="85"/>
        <end position="105"/>
    </location>
</feature>
<dbReference type="Pfam" id="PF00884">
    <property type="entry name" value="Sulfatase"/>
    <property type="match status" value="1"/>
</dbReference>
<feature type="transmembrane region" description="Helical" evidence="6">
    <location>
        <begin position="7"/>
        <end position="26"/>
    </location>
</feature>
<keyword evidence="8" id="KW-0808">Transferase</keyword>
<dbReference type="Gene3D" id="3.30.1120.80">
    <property type="match status" value="1"/>
</dbReference>
<evidence type="ECO:0000256" key="2">
    <source>
        <dbReference type="ARBA" id="ARBA00022475"/>
    </source>
</evidence>
<dbReference type="CDD" id="cd16015">
    <property type="entry name" value="LTA_synthase"/>
    <property type="match status" value="1"/>
</dbReference>
<evidence type="ECO:0000256" key="5">
    <source>
        <dbReference type="ARBA" id="ARBA00023136"/>
    </source>
</evidence>
<evidence type="ECO:0000313" key="9">
    <source>
        <dbReference type="Proteomes" id="UP001597546"/>
    </source>
</evidence>
<keyword evidence="4 6" id="KW-1133">Transmembrane helix</keyword>
<keyword evidence="9" id="KW-1185">Reference proteome</keyword>
<feature type="transmembrane region" description="Helical" evidence="6">
    <location>
        <begin position="170"/>
        <end position="188"/>
    </location>
</feature>
<comment type="subcellular location">
    <subcellularLocation>
        <location evidence="1">Cell membrane</location>
        <topology evidence="1">Multi-pass membrane protein</topology>
    </subcellularLocation>
</comment>
<dbReference type="Gene3D" id="3.40.720.10">
    <property type="entry name" value="Alkaline Phosphatase, subunit A"/>
    <property type="match status" value="1"/>
</dbReference>
<dbReference type="PANTHER" id="PTHR47371">
    <property type="entry name" value="LIPOTEICHOIC ACID SYNTHASE"/>
    <property type="match status" value="1"/>
</dbReference>
<dbReference type="InterPro" id="IPR012160">
    <property type="entry name" value="LtaS-like"/>
</dbReference>
<proteinExistence type="predicted"/>
<sequence>MLKSLFFFIKYFLFWVVFFLIVRFFFEIWNIDKLSSFPFTEILKTFLYGILMDMSMAGYFCVIPFLISIVFWLLNKNIPLKFINIYSYILLAISAIIAVVDINIYKEWGTKFNDKAIEFLLDSPNEAIASTSSSPILASTFAILSIFVLGLFTYHLLIRKTNSISLKQKLLYKLIASFFIISFTFLAIRGSVGIAPMNPSRVYFSNQQILNISAINTNWYLISNIISQSKQKGNPYLYFTDKEAYAIKDNLYKNIKDTTIILNTAKPNIVLIIMESFTADVIEELGPEKGVTPNFSKLIKEGLLFTNILSTSDRTDKGIVAILSGFPSQAIQSIIKRNDKQAKLPAIPTDLKKIGYRTSFFYGGDLHFANFKSYLMSHSYDKIIDINNINTDEELSKWGVADDVTFNEFLKNLKTEKQPFFSTLLTLSNHEPFYLKGDYKFGKNNVSNMFRSTSYFTDEMLAKFVAEAKQEDWYKNTLFIVVADHGHRLPTEKREIYDPGRYHIPLLFFGGALKESYHNKKIEKVGNQIDFTSILLNQLNIRDTAYHYSKNLLSPQVNGFAFYSWDNGFGFMNNNKQAVSFDPIGKRVIYKNKIDTPQQEKELEKKAKALMQTVYQDYLNF</sequence>
<keyword evidence="2" id="KW-1003">Cell membrane</keyword>
<dbReference type="GO" id="GO:0016740">
    <property type="term" value="F:transferase activity"/>
    <property type="evidence" value="ECO:0007669"/>
    <property type="project" value="UniProtKB-KW"/>
</dbReference>